<evidence type="ECO:0000313" key="2">
    <source>
        <dbReference type="EMBL" id="NMN95057.1"/>
    </source>
</evidence>
<sequence length="245" mass="25704">MTATTSATSIAAPTPTGNPAPPPAGDADSQGFTAFRNGARCFGTDKAEMFMRTKQSALVVCRSEVNRLYYRGYRISDGATIDVYDVSRQTDGFVATDAPDNARYVITSDGFQLIQDGTVVVSETAVETGPVPGVQTPTTQAASTIVLGSASDMGPNSLGYGTEQPSVISMGSCPNAISQIVWQDWGAAVAHGSGLGCVEYGPQPRYQLVASGLGMCHGVMAYRALQIASTPEEIYTADLQHLCDK</sequence>
<comment type="caution">
    <text evidence="2">The sequence shown here is derived from an EMBL/GenBank/DDBJ whole genome shotgun (WGS) entry which is preliminary data.</text>
</comment>
<accession>A0A848KGL0</accession>
<reference evidence="2 3" key="2">
    <citation type="submission" date="2020-06" db="EMBL/GenBank/DDBJ databases">
        <title>Antribacter stalactiti gen. nov., sp. nov., a new member of the family Nacardiaceae isolated from a cave.</title>
        <authorList>
            <person name="Kim I.S."/>
        </authorList>
    </citation>
    <scope>NUCLEOTIDE SEQUENCE [LARGE SCALE GENOMIC DNA]</scope>
    <source>
        <strain evidence="2 3">YC2-7</strain>
    </source>
</reference>
<feature type="region of interest" description="Disordered" evidence="1">
    <location>
        <begin position="1"/>
        <end position="30"/>
    </location>
</feature>
<evidence type="ECO:0000256" key="1">
    <source>
        <dbReference type="SAM" id="MobiDB-lite"/>
    </source>
</evidence>
<evidence type="ECO:0000313" key="3">
    <source>
        <dbReference type="Proteomes" id="UP000535543"/>
    </source>
</evidence>
<dbReference type="Proteomes" id="UP000535543">
    <property type="component" value="Unassembled WGS sequence"/>
</dbReference>
<organism evidence="2 3">
    <name type="scientific">Antrihabitans stalactiti</name>
    <dbReference type="NCBI Taxonomy" id="2584121"/>
    <lineage>
        <taxon>Bacteria</taxon>
        <taxon>Bacillati</taxon>
        <taxon>Actinomycetota</taxon>
        <taxon>Actinomycetes</taxon>
        <taxon>Mycobacteriales</taxon>
        <taxon>Nocardiaceae</taxon>
        <taxon>Antrihabitans</taxon>
    </lineage>
</organism>
<dbReference type="RefSeq" id="WP_169585273.1">
    <property type="nucleotide sequence ID" value="NZ_VCQU01000002.1"/>
</dbReference>
<protein>
    <submittedName>
        <fullName evidence="2">Uncharacterized protein</fullName>
    </submittedName>
</protein>
<gene>
    <name evidence="2" type="ORF">FGL95_08420</name>
</gene>
<proteinExistence type="predicted"/>
<feature type="compositionally biased region" description="Low complexity" evidence="1">
    <location>
        <begin position="1"/>
        <end position="15"/>
    </location>
</feature>
<name>A0A848KGL0_9NOCA</name>
<dbReference type="EMBL" id="VCQU01000002">
    <property type="protein sequence ID" value="NMN95057.1"/>
    <property type="molecule type" value="Genomic_DNA"/>
</dbReference>
<dbReference type="AlphaFoldDB" id="A0A848KGL0"/>
<keyword evidence="3" id="KW-1185">Reference proteome</keyword>
<reference evidence="2 3" key="1">
    <citation type="submission" date="2019-05" db="EMBL/GenBank/DDBJ databases">
        <authorList>
            <person name="Lee S.D."/>
        </authorList>
    </citation>
    <scope>NUCLEOTIDE SEQUENCE [LARGE SCALE GENOMIC DNA]</scope>
    <source>
        <strain evidence="2 3">YC2-7</strain>
    </source>
</reference>